<name>A0ABR2K480_9EUKA</name>
<feature type="chain" id="PRO_5046184694" description="DnaK protein" evidence="4">
    <location>
        <begin position="17"/>
        <end position="552"/>
    </location>
</feature>
<evidence type="ECO:0000256" key="1">
    <source>
        <dbReference type="ARBA" id="ARBA00022741"/>
    </source>
</evidence>
<evidence type="ECO:0000313" key="5">
    <source>
        <dbReference type="EMBL" id="KAK8885287.1"/>
    </source>
</evidence>
<dbReference type="PRINTS" id="PR00301">
    <property type="entry name" value="HEATSHOCK70"/>
</dbReference>
<accession>A0ABR2K480</accession>
<dbReference type="Gene3D" id="3.30.30.30">
    <property type="match status" value="1"/>
</dbReference>
<comment type="caution">
    <text evidence="5">The sequence shown here is derived from an EMBL/GenBank/DDBJ whole genome shotgun (WGS) entry which is preliminary data.</text>
</comment>
<evidence type="ECO:0000313" key="6">
    <source>
        <dbReference type="Proteomes" id="UP001470230"/>
    </source>
</evidence>
<reference evidence="5 6" key="1">
    <citation type="submission" date="2024-04" db="EMBL/GenBank/DDBJ databases">
        <title>Tritrichomonas musculus Genome.</title>
        <authorList>
            <person name="Alves-Ferreira E."/>
            <person name="Grigg M."/>
            <person name="Lorenzi H."/>
            <person name="Galac M."/>
        </authorList>
    </citation>
    <scope>NUCLEOTIDE SEQUENCE [LARGE SCALE GENOMIC DNA]</scope>
    <source>
        <strain evidence="5 6">EAF2021</strain>
    </source>
</reference>
<organism evidence="5 6">
    <name type="scientific">Tritrichomonas musculus</name>
    <dbReference type="NCBI Taxonomy" id="1915356"/>
    <lineage>
        <taxon>Eukaryota</taxon>
        <taxon>Metamonada</taxon>
        <taxon>Parabasalia</taxon>
        <taxon>Tritrichomonadida</taxon>
        <taxon>Tritrichomonadidae</taxon>
        <taxon>Tritrichomonas</taxon>
    </lineage>
</organism>
<keyword evidence="6" id="KW-1185">Reference proteome</keyword>
<dbReference type="Gene3D" id="3.90.640.10">
    <property type="entry name" value="Actin, Chain A, domain 4"/>
    <property type="match status" value="1"/>
</dbReference>
<sequence length="552" mass="61638">MLSIILSLLLVTDYVGVDLGSQFLKLSTSTGDGQVKIYTNPVSNSVIFSTAAALKLSKPHNPPFSVEDFNDIDVRYSRRAISTLKNNQSIGYQFTPMMIKRNFTGFFNESRIASAEEFLPLLLYQAFFQVAPFKKVSVALPPYLTRKQFRTISNAFLIAGADVDAIVDDMTSALILYASLRVNRFVKEPKHVLFVDVGASATRAYSAIFTYAKEPFEHSTINQTSYGFTEKVSGIKFALSLAEKTKTSFHKAMKAIIRTGGEGKENYFLDETSALTTFVKDIVEEATKGGPIDEVQLIGGASTMRFVVDTIKIAANHTIRRDFNANEAVAMGAAISAMMMKEESAYIPSFLTKRPTMSINATCGNETLVYCTRGVNCNEVLEFNQSCDHIDIVIDKDDILSGVDPITTYRVNQTIPENSRIRLFLQEPDATIRDAQYCVKEECLPLELEELDSDGNMESMYKFFSNWMIHSSQKGKIERIHSLLDKLSQYLNKLESTRVEATYPATEEMKEQVSTYLEMDKAGLIDSLNYTEVDKAIQTLEGVANGLHLKTD</sequence>
<keyword evidence="1" id="KW-0547">Nucleotide-binding</keyword>
<keyword evidence="4" id="KW-0732">Signal</keyword>
<evidence type="ECO:0000256" key="3">
    <source>
        <dbReference type="ARBA" id="ARBA00023186"/>
    </source>
</evidence>
<dbReference type="EMBL" id="JAPFFF010000007">
    <property type="protein sequence ID" value="KAK8885287.1"/>
    <property type="molecule type" value="Genomic_DNA"/>
</dbReference>
<protein>
    <recommendedName>
        <fullName evidence="7">DnaK protein</fullName>
    </recommendedName>
</protein>
<feature type="signal peptide" evidence="4">
    <location>
        <begin position="1"/>
        <end position="16"/>
    </location>
</feature>
<keyword evidence="2" id="KW-0067">ATP-binding</keyword>
<evidence type="ECO:0000256" key="4">
    <source>
        <dbReference type="SAM" id="SignalP"/>
    </source>
</evidence>
<dbReference type="Pfam" id="PF00012">
    <property type="entry name" value="HSP70"/>
    <property type="match status" value="1"/>
</dbReference>
<evidence type="ECO:0000256" key="2">
    <source>
        <dbReference type="ARBA" id="ARBA00022840"/>
    </source>
</evidence>
<dbReference type="PANTHER" id="PTHR45639">
    <property type="entry name" value="HSC70CB, ISOFORM G-RELATED"/>
    <property type="match status" value="1"/>
</dbReference>
<gene>
    <name evidence="5" type="ORF">M9Y10_040733</name>
</gene>
<proteinExistence type="predicted"/>
<dbReference type="InterPro" id="IPR013126">
    <property type="entry name" value="Hsp_70_fam"/>
</dbReference>
<dbReference type="SUPFAM" id="SSF53067">
    <property type="entry name" value="Actin-like ATPase domain"/>
    <property type="match status" value="1"/>
</dbReference>
<dbReference type="Proteomes" id="UP001470230">
    <property type="component" value="Unassembled WGS sequence"/>
</dbReference>
<dbReference type="InterPro" id="IPR043129">
    <property type="entry name" value="ATPase_NBD"/>
</dbReference>
<dbReference type="PANTHER" id="PTHR45639:SF3">
    <property type="entry name" value="HYPOXIA UP-REGULATED PROTEIN 1"/>
    <property type="match status" value="1"/>
</dbReference>
<evidence type="ECO:0008006" key="7">
    <source>
        <dbReference type="Google" id="ProtNLM"/>
    </source>
</evidence>
<keyword evidence="3" id="KW-0143">Chaperone</keyword>
<dbReference type="Gene3D" id="3.30.420.40">
    <property type="match status" value="4"/>
</dbReference>